<dbReference type="Pfam" id="PF00581">
    <property type="entry name" value="Rhodanese"/>
    <property type="match status" value="1"/>
</dbReference>
<dbReference type="InterPro" id="IPR000297">
    <property type="entry name" value="PPIase_PpiC"/>
</dbReference>
<dbReference type="SMART" id="SM00450">
    <property type="entry name" value="RHOD"/>
    <property type="match status" value="1"/>
</dbReference>
<evidence type="ECO:0000313" key="5">
    <source>
        <dbReference type="EMBL" id="BAD42337.1"/>
    </source>
</evidence>
<evidence type="ECO:0000256" key="1">
    <source>
        <dbReference type="PROSITE-ProRule" id="PRU00278"/>
    </source>
</evidence>
<organism evidence="5">
    <name type="scientific">Nannochloris bacillaris</name>
    <name type="common">Green alga</name>
    <dbReference type="NCBI Taxonomy" id="76111"/>
    <lineage>
        <taxon>Eukaryota</taxon>
        <taxon>Viridiplantae</taxon>
        <taxon>Chlorophyta</taxon>
        <taxon>core chlorophytes</taxon>
        <taxon>Trebouxiophyceae</taxon>
        <taxon>Chlorellales</taxon>
        <taxon>Chlorellaceae</taxon>
        <taxon>Nannochloris</taxon>
    </lineage>
</organism>
<dbReference type="EMBL" id="AB125313">
    <property type="protein sequence ID" value="BAD42337.1"/>
    <property type="molecule type" value="Genomic_DNA"/>
</dbReference>
<feature type="compositionally biased region" description="Low complexity" evidence="2">
    <location>
        <begin position="62"/>
        <end position="81"/>
    </location>
</feature>
<evidence type="ECO:0000259" key="4">
    <source>
        <dbReference type="PROSITE" id="PS50206"/>
    </source>
</evidence>
<name>Q68BK6_NANBA</name>
<reference evidence="5" key="1">
    <citation type="journal article" date="2005" name="Phycol. Res.">
        <title>Isolation and molecular characterization of rbcS in the unicellular green alga Nannochloris bacillaris (Chlorophyta, Trebouxiophyceae).</title>
        <authorList>
            <person name="Yamazaki T."/>
            <person name="Yamamot M."/>
            <person name="Sakamoto W."/>
            <person name="Kawano S."/>
        </authorList>
    </citation>
    <scope>NUCLEOTIDE SEQUENCE</scope>
</reference>
<dbReference type="PROSITE" id="PS50206">
    <property type="entry name" value="RHODANESE_3"/>
    <property type="match status" value="1"/>
</dbReference>
<proteinExistence type="predicted"/>
<dbReference type="SMR" id="Q68BK6"/>
<dbReference type="InterPro" id="IPR052204">
    <property type="entry name" value="PpiC/parvulin_rotamase"/>
</dbReference>
<dbReference type="Pfam" id="PF00639">
    <property type="entry name" value="Rotamase"/>
    <property type="match status" value="1"/>
</dbReference>
<protein>
    <submittedName>
        <fullName evidence="5">Trypsin</fullName>
    </submittedName>
</protein>
<feature type="domain" description="PpiC" evidence="3">
    <location>
        <begin position="85"/>
        <end position="176"/>
    </location>
</feature>
<feature type="region of interest" description="Disordered" evidence="2">
    <location>
        <begin position="62"/>
        <end position="86"/>
    </location>
</feature>
<sequence length="299" mass="33172">MTTAISAAASRVLRRVLAIKISNHNRHPSPVRTFRTCIANQTFRTAIPTILKQHLPMKRSFTSTISASSSSSPSPTSGISSDDPNRQVRVSHILLPPGSESTIEDFKSQILNGTATLETLAKEHSTCPSASRGGDIGWIQKGRTVREFEIAAYSTPKDSFSTCTTKFGVHLIQVKEERIAIDVGHCTVQELSEILSSVNVDQDLLEEEYQFVDVREPHEVDVVSLPYFKVLPLGSFQEWAPKLSSLLDPSKKTYVLCHHGMRSMQASQFFVENGFRQVYNISGGIDAYSRGVDNNLPRY</sequence>
<dbReference type="PANTHER" id="PTHR43629:SF2">
    <property type="entry name" value="RHODANESE-LIKE_PPIC DOMAIN-CONTAINING PROTEIN 12, CHLOROPLASTIC"/>
    <property type="match status" value="1"/>
</dbReference>
<keyword evidence="1" id="KW-0697">Rotamase</keyword>
<evidence type="ECO:0000256" key="2">
    <source>
        <dbReference type="SAM" id="MobiDB-lite"/>
    </source>
</evidence>
<dbReference type="InterPro" id="IPR046357">
    <property type="entry name" value="PPIase_dom_sf"/>
</dbReference>
<dbReference type="Gene3D" id="3.40.250.10">
    <property type="entry name" value="Rhodanese-like domain"/>
    <property type="match status" value="1"/>
</dbReference>
<evidence type="ECO:0000259" key="3">
    <source>
        <dbReference type="PROSITE" id="PS50198"/>
    </source>
</evidence>
<keyword evidence="1" id="KW-0413">Isomerase</keyword>
<dbReference type="PANTHER" id="PTHR43629">
    <property type="entry name" value="PEPTIDYL-PROLYL CIS-TRANS ISOMERASE"/>
    <property type="match status" value="1"/>
</dbReference>
<dbReference type="SUPFAM" id="SSF54534">
    <property type="entry name" value="FKBP-like"/>
    <property type="match status" value="1"/>
</dbReference>
<dbReference type="Gene3D" id="3.10.50.40">
    <property type="match status" value="1"/>
</dbReference>
<dbReference type="AlphaFoldDB" id="Q68BK6"/>
<dbReference type="PROSITE" id="PS50198">
    <property type="entry name" value="PPIC_PPIASE_2"/>
    <property type="match status" value="1"/>
</dbReference>
<dbReference type="GO" id="GO:0003755">
    <property type="term" value="F:peptidyl-prolyl cis-trans isomerase activity"/>
    <property type="evidence" value="ECO:0007669"/>
    <property type="project" value="UniProtKB-KW"/>
</dbReference>
<dbReference type="InterPro" id="IPR001763">
    <property type="entry name" value="Rhodanese-like_dom"/>
</dbReference>
<dbReference type="SUPFAM" id="SSF52821">
    <property type="entry name" value="Rhodanese/Cell cycle control phosphatase"/>
    <property type="match status" value="1"/>
</dbReference>
<dbReference type="InterPro" id="IPR036873">
    <property type="entry name" value="Rhodanese-like_dom_sf"/>
</dbReference>
<feature type="domain" description="Rhodanese" evidence="4">
    <location>
        <begin position="205"/>
        <end position="297"/>
    </location>
</feature>
<accession>Q68BK6</accession>